<dbReference type="PANTHER" id="PTHR45228">
    <property type="entry name" value="CYCLIC DI-GMP PHOSPHODIESTERASE TM_0186-RELATED"/>
    <property type="match status" value="1"/>
</dbReference>
<dbReference type="Pfam" id="PF13487">
    <property type="entry name" value="HD_5"/>
    <property type="match status" value="1"/>
</dbReference>
<sequence length="972" mass="106629">MASDLKPPAPARRFRLPLHIHISTLFFLLVLIAGGSIAWVSYVRSAEMLERAAGDLLIRISRQTVAEIESLMQPVNASVRLLALQPVARATTLADRRSGLPAFREALRAAESVSAYYIGYGDGDFFMLLRLLSDADRRQLAAPPGAAYVIQSIAGGEGHFIFLDEGLAELRNDPRPDYPGSYDPRRRSWYIQALGSAEPIQTAPYLFASTRKPGVTVARLADTGRAVVGADIRLATLDETLRRQRITPGSQLVLFDDDLRVVAYTEPDWLAAAINGTETERPKVTSLSGGALAALVQRVPRAEGGDDLPLTAFSAGGRDWHGAVARLPVRGGRPLYLGVAIPDEEFLTDARAIRDRSIIATLLVIFLALPFTYLAARLVSRPIRELADETAAIRRFDFSSPVATRSVVREVDDLATDLAAMKRAVRRFLDIASVMAEESDFDRLLPRLVDETVGVVGARAGVLYLARDDSEVLDPAALRDASGTSLALELAPPGADMAGLVSAGERSGVGDLNAGQGARRHCAPLFGALEASHMAYLAVPLLDRKHARLGLLVLWFDEAPAADLVHFVEALSGSAAVSVETRALIRAQKQLFEAFIQLLAGAIDAKSPYTGGHCARVPELTKMLAQAACDATHGPFRDFSLGAEDWEAVHVAAWLHDCGKVTTPEYIVDKATKLETIHDRIHEIRLRFELLKRDAEIACWQAIAGGADRATEEARRVAIWATLDEEFAFVASCNVGSEEMAPARIERLQQIAARRWLRTLDDRLGVSPEERRRMGPGPALPVAEPLIADKPEHRFARGAEDVIPADNPWGFRLKVPELLYNRGELLNLSISRGTLTEEDRFKINEHIVQTIRMLAELPFPRHLKAVPEIAGGHHEKMDGTGYPRGLTRGQMSPVARMMAIADIFEALTAIDRPYKTGKKLSEAVAIMARMRDEGHIDPDIFALFLRAGVYRDYAERFMQRAYVDEVDVEKVL</sequence>
<dbReference type="SUPFAM" id="SSF109604">
    <property type="entry name" value="HD-domain/PDEase-like"/>
    <property type="match status" value="2"/>
</dbReference>
<dbReference type="Gene3D" id="3.30.450.20">
    <property type="entry name" value="PAS domain"/>
    <property type="match status" value="1"/>
</dbReference>
<dbReference type="InterPro" id="IPR003607">
    <property type="entry name" value="HD/PDEase_dom"/>
</dbReference>
<dbReference type="Gene3D" id="3.30.450.40">
    <property type="match status" value="1"/>
</dbReference>
<feature type="domain" description="HAMP" evidence="2">
    <location>
        <begin position="377"/>
        <end position="430"/>
    </location>
</feature>
<organism evidence="4 5">
    <name type="scientific">Zoogloea oleivorans</name>
    <dbReference type="NCBI Taxonomy" id="1552750"/>
    <lineage>
        <taxon>Bacteria</taxon>
        <taxon>Pseudomonadati</taxon>
        <taxon>Pseudomonadota</taxon>
        <taxon>Betaproteobacteria</taxon>
        <taxon>Rhodocyclales</taxon>
        <taxon>Zoogloeaceae</taxon>
        <taxon>Zoogloea</taxon>
    </lineage>
</organism>
<reference evidence="4 5" key="1">
    <citation type="submission" date="2019-01" db="EMBL/GenBank/DDBJ databases">
        <title>Zoogloea oleivorans genome sequencing and assembly.</title>
        <authorList>
            <person name="Tancsics A."/>
            <person name="Farkas M."/>
            <person name="Kriszt B."/>
            <person name="Maroti G."/>
            <person name="Horvath B."/>
        </authorList>
    </citation>
    <scope>NUCLEOTIDE SEQUENCE [LARGE SCALE GENOMIC DNA]</scope>
    <source>
        <strain evidence="4 5">Buc</strain>
    </source>
</reference>
<keyword evidence="1" id="KW-0472">Membrane</keyword>
<protein>
    <submittedName>
        <fullName evidence="4">HD domain-containing protein</fullName>
    </submittedName>
</protein>
<dbReference type="InterPro" id="IPR052020">
    <property type="entry name" value="Cyclic_di-GMP/3'3'-cGAMP_PDE"/>
</dbReference>
<dbReference type="InterPro" id="IPR029016">
    <property type="entry name" value="GAF-like_dom_sf"/>
</dbReference>
<evidence type="ECO:0000313" key="5">
    <source>
        <dbReference type="Proteomes" id="UP000389128"/>
    </source>
</evidence>
<dbReference type="InterPro" id="IPR037522">
    <property type="entry name" value="HD_GYP_dom"/>
</dbReference>
<keyword evidence="1" id="KW-1133">Transmembrane helix</keyword>
<dbReference type="EMBL" id="SDKK01000015">
    <property type="protein sequence ID" value="TYC54985.1"/>
    <property type="molecule type" value="Genomic_DNA"/>
</dbReference>
<dbReference type="RefSeq" id="WP_148580117.1">
    <property type="nucleotide sequence ID" value="NZ_SDKK01000015.1"/>
</dbReference>
<dbReference type="GO" id="GO:0016020">
    <property type="term" value="C:membrane"/>
    <property type="evidence" value="ECO:0007669"/>
    <property type="project" value="InterPro"/>
</dbReference>
<keyword evidence="5" id="KW-1185">Reference proteome</keyword>
<keyword evidence="1" id="KW-0812">Transmembrane</keyword>
<evidence type="ECO:0000259" key="2">
    <source>
        <dbReference type="PROSITE" id="PS50885"/>
    </source>
</evidence>
<evidence type="ECO:0000259" key="3">
    <source>
        <dbReference type="PROSITE" id="PS51832"/>
    </source>
</evidence>
<dbReference type="PANTHER" id="PTHR45228:SF5">
    <property type="entry name" value="CYCLIC DI-GMP PHOSPHODIESTERASE VC_1348-RELATED"/>
    <property type="match status" value="1"/>
</dbReference>
<evidence type="ECO:0000313" key="4">
    <source>
        <dbReference type="EMBL" id="TYC54985.1"/>
    </source>
</evidence>
<feature type="domain" description="HD-GYP" evidence="3">
    <location>
        <begin position="745"/>
        <end position="960"/>
    </location>
</feature>
<feature type="transmembrane region" description="Helical" evidence="1">
    <location>
        <begin position="20"/>
        <end position="42"/>
    </location>
</feature>
<dbReference type="Proteomes" id="UP000389128">
    <property type="component" value="Unassembled WGS sequence"/>
</dbReference>
<dbReference type="OrthoDB" id="9774747at2"/>
<dbReference type="CDD" id="cd00077">
    <property type="entry name" value="HDc"/>
    <property type="match status" value="2"/>
</dbReference>
<dbReference type="InterPro" id="IPR003660">
    <property type="entry name" value="HAMP_dom"/>
</dbReference>
<dbReference type="GO" id="GO:0008081">
    <property type="term" value="F:phosphoric diester hydrolase activity"/>
    <property type="evidence" value="ECO:0007669"/>
    <property type="project" value="UniProtKB-ARBA"/>
</dbReference>
<evidence type="ECO:0000256" key="1">
    <source>
        <dbReference type="SAM" id="Phobius"/>
    </source>
</evidence>
<feature type="transmembrane region" description="Helical" evidence="1">
    <location>
        <begin position="358"/>
        <end position="376"/>
    </location>
</feature>
<dbReference type="GO" id="GO:0007165">
    <property type="term" value="P:signal transduction"/>
    <property type="evidence" value="ECO:0007669"/>
    <property type="project" value="InterPro"/>
</dbReference>
<dbReference type="PROSITE" id="PS51832">
    <property type="entry name" value="HD_GYP"/>
    <property type="match status" value="1"/>
</dbReference>
<dbReference type="AlphaFoldDB" id="A0A6C2CP31"/>
<dbReference type="SMART" id="SM00304">
    <property type="entry name" value="HAMP"/>
    <property type="match status" value="1"/>
</dbReference>
<dbReference type="Gene3D" id="6.10.340.10">
    <property type="match status" value="1"/>
</dbReference>
<dbReference type="Gene3D" id="1.10.3210.10">
    <property type="entry name" value="Hypothetical protein af1432"/>
    <property type="match status" value="2"/>
</dbReference>
<dbReference type="PROSITE" id="PS50885">
    <property type="entry name" value="HAMP"/>
    <property type="match status" value="1"/>
</dbReference>
<name>A0A6C2CP31_9RHOO</name>
<dbReference type="SUPFAM" id="SSF55781">
    <property type="entry name" value="GAF domain-like"/>
    <property type="match status" value="1"/>
</dbReference>
<accession>A0A6C2CP31</accession>
<dbReference type="SMART" id="SM00471">
    <property type="entry name" value="HDc"/>
    <property type="match status" value="1"/>
</dbReference>
<gene>
    <name evidence="4" type="ORF">ETQ85_16170</name>
</gene>
<comment type="caution">
    <text evidence="4">The sequence shown here is derived from an EMBL/GenBank/DDBJ whole genome shotgun (WGS) entry which is preliminary data.</text>
</comment>
<proteinExistence type="predicted"/>